<proteinExistence type="predicted"/>
<dbReference type="AlphaFoldDB" id="A0A1A7WDI0"/>
<name>A0A1A7WDI0_9TELE</name>
<evidence type="ECO:0000313" key="1">
    <source>
        <dbReference type="EMBL" id="SBP03569.1"/>
    </source>
</evidence>
<feature type="non-terminal residue" evidence="1">
    <location>
        <position position="38"/>
    </location>
</feature>
<feature type="non-terminal residue" evidence="1">
    <location>
        <position position="1"/>
    </location>
</feature>
<protein>
    <submittedName>
        <fullName evidence="1">Urate oxidase</fullName>
    </submittedName>
</protein>
<sequence length="38" mass="4074">ENHRTVFPGHLSSFPHLFQPCAEGQGLHGGSSVEEVGE</sequence>
<reference evidence="1" key="1">
    <citation type="submission" date="2016-05" db="EMBL/GenBank/DDBJ databases">
        <authorList>
            <person name="Lavstsen T."/>
            <person name="Jespersen J.S."/>
        </authorList>
    </citation>
    <scope>NUCLEOTIDE SEQUENCE</scope>
    <source>
        <tissue evidence="1">Brain</tissue>
    </source>
</reference>
<gene>
    <name evidence="1" type="primary">UOX</name>
</gene>
<accession>A0A1A7WDI0</accession>
<organism evidence="1">
    <name type="scientific">Iconisemion striatum</name>
    <dbReference type="NCBI Taxonomy" id="60296"/>
    <lineage>
        <taxon>Eukaryota</taxon>
        <taxon>Metazoa</taxon>
        <taxon>Chordata</taxon>
        <taxon>Craniata</taxon>
        <taxon>Vertebrata</taxon>
        <taxon>Euteleostomi</taxon>
        <taxon>Actinopterygii</taxon>
        <taxon>Neopterygii</taxon>
        <taxon>Teleostei</taxon>
        <taxon>Neoteleostei</taxon>
        <taxon>Acanthomorphata</taxon>
        <taxon>Ovalentaria</taxon>
        <taxon>Atherinomorphae</taxon>
        <taxon>Cyprinodontiformes</taxon>
        <taxon>Nothobranchiidae</taxon>
        <taxon>Iconisemion</taxon>
    </lineage>
</organism>
<reference evidence="1" key="2">
    <citation type="submission" date="2016-06" db="EMBL/GenBank/DDBJ databases">
        <title>The genome of a short-lived fish provides insights into sex chromosome evolution and the genetic control of aging.</title>
        <authorList>
            <person name="Reichwald K."/>
            <person name="Felder M."/>
            <person name="Petzold A."/>
            <person name="Koch P."/>
            <person name="Groth M."/>
            <person name="Platzer M."/>
        </authorList>
    </citation>
    <scope>NUCLEOTIDE SEQUENCE</scope>
    <source>
        <tissue evidence="1">Brain</tissue>
    </source>
</reference>
<dbReference type="EMBL" id="HADW01002169">
    <property type="protein sequence ID" value="SBP03569.1"/>
    <property type="molecule type" value="Transcribed_RNA"/>
</dbReference>